<dbReference type="Pfam" id="PF25869">
    <property type="entry name" value="3HB_CusB"/>
    <property type="match status" value="1"/>
</dbReference>
<feature type="domain" description="CusB-like barrel-sandwich hybrid" evidence="3">
    <location>
        <begin position="79"/>
        <end position="175"/>
    </location>
</feature>
<dbReference type="PANTHER" id="PTHR30097:SF15">
    <property type="entry name" value="CATION EFFLUX SYSTEM PROTEIN CUSB"/>
    <property type="match status" value="1"/>
</dbReference>
<evidence type="ECO:0000259" key="3">
    <source>
        <dbReference type="Pfam" id="PF25919"/>
    </source>
</evidence>
<dbReference type="Pfam" id="PF25919">
    <property type="entry name" value="BSH_CusB"/>
    <property type="match status" value="1"/>
</dbReference>
<feature type="domain" description="CusB-like beta-barrel" evidence="4">
    <location>
        <begin position="239"/>
        <end position="315"/>
    </location>
</feature>
<evidence type="ECO:0000313" key="5">
    <source>
        <dbReference type="EMBL" id="MDO1449230.1"/>
    </source>
</evidence>
<reference evidence="5" key="1">
    <citation type="submission" date="2023-07" db="EMBL/GenBank/DDBJ databases">
        <title>The genome sequence of Rhodocytophaga aerolata KACC 12507.</title>
        <authorList>
            <person name="Zhang X."/>
        </authorList>
    </citation>
    <scope>NUCLEOTIDE SEQUENCE</scope>
    <source>
        <strain evidence="5">KACC 12507</strain>
    </source>
</reference>
<organism evidence="5 6">
    <name type="scientific">Rhodocytophaga aerolata</name>
    <dbReference type="NCBI Taxonomy" id="455078"/>
    <lineage>
        <taxon>Bacteria</taxon>
        <taxon>Pseudomonadati</taxon>
        <taxon>Bacteroidota</taxon>
        <taxon>Cytophagia</taxon>
        <taxon>Cytophagales</taxon>
        <taxon>Rhodocytophagaceae</taxon>
        <taxon>Rhodocytophaga</taxon>
    </lineage>
</organism>
<protein>
    <submittedName>
        <fullName evidence="5">Efflux RND transporter periplasmic adaptor subunit</fullName>
    </submittedName>
</protein>
<keyword evidence="6" id="KW-1185">Reference proteome</keyword>
<evidence type="ECO:0000259" key="4">
    <source>
        <dbReference type="Pfam" id="PF25954"/>
    </source>
</evidence>
<dbReference type="InterPro" id="IPR058791">
    <property type="entry name" value="3HB_CusB"/>
</dbReference>
<dbReference type="SUPFAM" id="SSF111369">
    <property type="entry name" value="HlyD-like secretion proteins"/>
    <property type="match status" value="1"/>
</dbReference>
<feature type="domain" description="CusB-like three alpha-helical bundle" evidence="2">
    <location>
        <begin position="117"/>
        <end position="161"/>
    </location>
</feature>
<dbReference type="RefSeq" id="WP_302040032.1">
    <property type="nucleotide sequence ID" value="NZ_JAUKPO010000017.1"/>
</dbReference>
<gene>
    <name evidence="5" type="ORF">Q0590_23335</name>
</gene>
<dbReference type="PANTHER" id="PTHR30097">
    <property type="entry name" value="CATION EFFLUX SYSTEM PROTEIN CUSB"/>
    <property type="match status" value="1"/>
</dbReference>
<dbReference type="Gene3D" id="6.10.140.730">
    <property type="match status" value="1"/>
</dbReference>
<evidence type="ECO:0000256" key="1">
    <source>
        <dbReference type="ARBA" id="ARBA00022448"/>
    </source>
</evidence>
<dbReference type="InterPro" id="IPR058790">
    <property type="entry name" value="BSH_CusB"/>
</dbReference>
<name>A0ABT8REQ8_9BACT</name>
<dbReference type="Gene3D" id="2.40.420.20">
    <property type="match status" value="1"/>
</dbReference>
<dbReference type="Gene3D" id="2.40.30.170">
    <property type="match status" value="1"/>
</dbReference>
<accession>A0ABT8REQ8</accession>
<dbReference type="InterPro" id="IPR058792">
    <property type="entry name" value="Beta-barrel_RND_2"/>
</dbReference>
<proteinExistence type="predicted"/>
<dbReference type="EMBL" id="JAUKPO010000017">
    <property type="protein sequence ID" value="MDO1449230.1"/>
    <property type="molecule type" value="Genomic_DNA"/>
</dbReference>
<dbReference type="Proteomes" id="UP001168528">
    <property type="component" value="Unassembled WGS sequence"/>
</dbReference>
<comment type="caution">
    <text evidence="5">The sequence shown here is derived from an EMBL/GenBank/DDBJ whole genome shotgun (WGS) entry which is preliminary data.</text>
</comment>
<sequence length="393" mass="43353">MFLLAACNPATEKTDHEGHTMGPNQNHATSTVDTSLADIVRSVNQTVISSQETVEPVVKASGSVVKLNGYISEDPMRNQVLSTRVGGRIEKLYVKYNYQYIGKGEKVLDLYSPELRTSQEEYLYLLKSNADENLIKSAKRKLVLLGLSETQINNLEQRDKISLTITIYSPYTGYVILESASPAMTSSREEGTAEGMSMIGDASATSDKASGNTQTNPQLREGAYVNAGQTLFTINDFKKVWALLAVDVEDQSFITENTPVKVVSEVYPDKPIEGKINFIEPVYSEGIQFMQARVYLDNSEEDLKANSLVRAEIQTGSQARMLVPNSSLSDLGGRKIVWVKTKDTPSGKKVFVPRTVLTGIRSDDFTQITEGLNKDEVIAKYAGYLLDSESIVE</sequence>
<dbReference type="Pfam" id="PF25954">
    <property type="entry name" value="Beta-barrel_RND_2"/>
    <property type="match status" value="1"/>
</dbReference>
<keyword evidence="1" id="KW-0813">Transport</keyword>
<evidence type="ECO:0000313" key="6">
    <source>
        <dbReference type="Proteomes" id="UP001168528"/>
    </source>
</evidence>
<evidence type="ECO:0000259" key="2">
    <source>
        <dbReference type="Pfam" id="PF25869"/>
    </source>
</evidence>
<dbReference type="InterPro" id="IPR051909">
    <property type="entry name" value="MFP_Cation_Efflux"/>
</dbReference>